<organism evidence="2 3">
    <name type="scientific">Candidatus Magnetobacterium casense</name>
    <dbReference type="NCBI Taxonomy" id="1455061"/>
    <lineage>
        <taxon>Bacteria</taxon>
        <taxon>Pseudomonadati</taxon>
        <taxon>Nitrospirota</taxon>
        <taxon>Thermodesulfovibrionia</taxon>
        <taxon>Thermodesulfovibrionales</taxon>
        <taxon>Candidatus Magnetobacteriaceae</taxon>
        <taxon>Candidatus Magnetobacterium</taxon>
    </lineage>
</organism>
<keyword evidence="1" id="KW-1133">Transmembrane helix</keyword>
<keyword evidence="1" id="KW-0472">Membrane</keyword>
<sequence length="273" mass="29361">MAVNIEDLTEFGGNYDQRFGWIPDLSVTQPPSAATAAQMAAETAITLKNEAWFQMQRGDRLINPLPVQGPLQPVRPPTPAAILQTLSQAPQTALNSLTGAIGETVTNALGLPSDAMQLMLMMKKPMPYLMHQMLGKQLGIMEIMMPFSRSLQGTIMQDMGMFPAPMGNLMDLMGGGGLFGGGSNNMLLMMALLGGLGGGQTSQPSNGLVASPQAGWVAPVAGIAAATLPALILAGSKGGWFNKGRYKNSYRRSRYPNGRGKYLWMRNRGRRRY</sequence>
<dbReference type="Proteomes" id="UP001196980">
    <property type="component" value="Unassembled WGS sequence"/>
</dbReference>
<feature type="transmembrane region" description="Helical" evidence="1">
    <location>
        <begin position="176"/>
        <end position="196"/>
    </location>
</feature>
<evidence type="ECO:0000256" key="1">
    <source>
        <dbReference type="SAM" id="Phobius"/>
    </source>
</evidence>
<comment type="caution">
    <text evidence="2">The sequence shown here is derived from an EMBL/GenBank/DDBJ whole genome shotgun (WGS) entry which is preliminary data.</text>
</comment>
<dbReference type="EMBL" id="JABXWD010000596">
    <property type="protein sequence ID" value="MBV6343447.1"/>
    <property type="molecule type" value="Genomic_DNA"/>
</dbReference>
<name>A0ABS6S478_9BACT</name>
<gene>
    <name evidence="2" type="ORF">HWQ67_17890</name>
</gene>
<evidence type="ECO:0000313" key="2">
    <source>
        <dbReference type="EMBL" id="MBV6343447.1"/>
    </source>
</evidence>
<proteinExistence type="predicted"/>
<keyword evidence="3" id="KW-1185">Reference proteome</keyword>
<accession>A0ABS6S478</accession>
<protein>
    <submittedName>
        <fullName evidence="2">Uncharacterized protein</fullName>
    </submittedName>
</protein>
<reference evidence="2 3" key="1">
    <citation type="journal article" date="2020" name="J Geophys Res Biogeosci">
        <title>Magnetotaxis as an Adaptation to Enable Bacterial Shuttling of Microbial Sulfur and Sulfur Cycling Across Aquatic Oxic#Anoxic Interfaces.</title>
        <authorList>
            <person name="Li J."/>
            <person name="Liu P."/>
            <person name="Wang J."/>
            <person name="Roberts A.P."/>
            <person name="Pan Y."/>
        </authorList>
    </citation>
    <scope>NUCLEOTIDE SEQUENCE [LARGE SCALE GENOMIC DNA]</scope>
    <source>
        <strain evidence="2 3">MYR-1_YQ</strain>
    </source>
</reference>
<feature type="transmembrane region" description="Helical" evidence="1">
    <location>
        <begin position="216"/>
        <end position="235"/>
    </location>
</feature>
<keyword evidence="1" id="KW-0812">Transmembrane</keyword>
<evidence type="ECO:0000313" key="3">
    <source>
        <dbReference type="Proteomes" id="UP001196980"/>
    </source>
</evidence>
<dbReference type="RefSeq" id="WP_218254063.1">
    <property type="nucleotide sequence ID" value="NZ_JABXWD010000596.1"/>
</dbReference>